<dbReference type="EMBL" id="JABEZW010000004">
    <property type="protein sequence ID" value="MBA0762838.1"/>
    <property type="molecule type" value="Genomic_DNA"/>
</dbReference>
<protein>
    <submittedName>
        <fullName evidence="1">Uncharacterized protein</fullName>
    </submittedName>
</protein>
<evidence type="ECO:0000313" key="1">
    <source>
        <dbReference type="EMBL" id="MBA0762838.1"/>
    </source>
</evidence>
<evidence type="ECO:0000313" key="2">
    <source>
        <dbReference type="Proteomes" id="UP000593568"/>
    </source>
</evidence>
<keyword evidence="2" id="KW-1185">Reference proteome</keyword>
<organism evidence="1 2">
    <name type="scientific">Gossypium trilobum</name>
    <dbReference type="NCBI Taxonomy" id="34281"/>
    <lineage>
        <taxon>Eukaryota</taxon>
        <taxon>Viridiplantae</taxon>
        <taxon>Streptophyta</taxon>
        <taxon>Embryophyta</taxon>
        <taxon>Tracheophyta</taxon>
        <taxon>Spermatophyta</taxon>
        <taxon>Magnoliopsida</taxon>
        <taxon>eudicotyledons</taxon>
        <taxon>Gunneridae</taxon>
        <taxon>Pentapetalae</taxon>
        <taxon>rosids</taxon>
        <taxon>malvids</taxon>
        <taxon>Malvales</taxon>
        <taxon>Malvaceae</taxon>
        <taxon>Malvoideae</taxon>
        <taxon>Gossypium</taxon>
    </lineage>
</organism>
<dbReference type="PANTHER" id="PTHR35726:SF4">
    <property type="entry name" value="GLUTAMIC ACID-RICH PROTEIN-LIKE"/>
    <property type="match status" value="1"/>
</dbReference>
<dbReference type="AlphaFoldDB" id="A0A7J9DQB7"/>
<accession>A0A7J9DQB7</accession>
<dbReference type="PANTHER" id="PTHR35726">
    <property type="entry name" value="GLUTAMIC ACID-RICH PROTEIN-LIKE"/>
    <property type="match status" value="1"/>
</dbReference>
<proteinExistence type="predicted"/>
<gene>
    <name evidence="1" type="ORF">Gotri_012401</name>
</gene>
<dbReference type="Proteomes" id="UP000593568">
    <property type="component" value="Unassembled WGS sequence"/>
</dbReference>
<sequence length="137" mass="15294">MEITNKVVDVSYFFHLEATGDSEAGYFDPPAISVINHDEDDNDDAESCSCDDATTSESDLLHVVNYSLDHKTNVGDDHHEDDEEDGEVVDQNGVHLYKKCINGVVVKQNKKASVVSFDSTMNEMEKNKLFWETCLAS</sequence>
<reference evidence="1 2" key="1">
    <citation type="journal article" date="2019" name="Genome Biol. Evol.">
        <title>Insights into the evolution of the New World diploid cottons (Gossypium, subgenus Houzingenia) based on genome sequencing.</title>
        <authorList>
            <person name="Grover C.E."/>
            <person name="Arick M.A. 2nd"/>
            <person name="Thrash A."/>
            <person name="Conover J.L."/>
            <person name="Sanders W.S."/>
            <person name="Peterson D.G."/>
            <person name="Frelichowski J.E."/>
            <person name="Scheffler J.A."/>
            <person name="Scheffler B.E."/>
            <person name="Wendel J.F."/>
        </authorList>
    </citation>
    <scope>NUCLEOTIDE SEQUENCE [LARGE SCALE GENOMIC DNA]</scope>
    <source>
        <strain evidence="1">8</strain>
        <tissue evidence="1">Leaf</tissue>
    </source>
</reference>
<comment type="caution">
    <text evidence="1">The sequence shown here is derived from an EMBL/GenBank/DDBJ whole genome shotgun (WGS) entry which is preliminary data.</text>
</comment>
<name>A0A7J9DQB7_9ROSI</name>